<sequence>MKQIQSKDEHRTLRTTPLIILHSFDNTLPIVHILMCHFLSAYNLSTPFTYNIIGAQSHYDISSLYLLYGTNAQNSKGKTDFKNPKFTSFFNK</sequence>
<organism evidence="1">
    <name type="scientific">Spodoptera frugiperda</name>
    <name type="common">Fall armyworm</name>
    <dbReference type="NCBI Taxonomy" id="7108"/>
    <lineage>
        <taxon>Eukaryota</taxon>
        <taxon>Metazoa</taxon>
        <taxon>Ecdysozoa</taxon>
        <taxon>Arthropoda</taxon>
        <taxon>Hexapoda</taxon>
        <taxon>Insecta</taxon>
        <taxon>Pterygota</taxon>
        <taxon>Neoptera</taxon>
        <taxon>Endopterygota</taxon>
        <taxon>Lepidoptera</taxon>
        <taxon>Glossata</taxon>
        <taxon>Ditrysia</taxon>
        <taxon>Noctuoidea</taxon>
        <taxon>Noctuidae</taxon>
        <taxon>Amphipyrinae</taxon>
        <taxon>Spodoptera</taxon>
    </lineage>
</organism>
<dbReference type="AlphaFoldDB" id="A0A2H1VHP5"/>
<accession>A0A2H1VHP5</accession>
<evidence type="ECO:0000313" key="1">
    <source>
        <dbReference type="EMBL" id="SOQ40347.1"/>
    </source>
</evidence>
<protein>
    <submittedName>
        <fullName evidence="1">SFRICE_004483</fullName>
    </submittedName>
</protein>
<name>A0A2H1VHP5_SPOFR</name>
<reference evidence="1" key="1">
    <citation type="submission" date="2016-07" db="EMBL/GenBank/DDBJ databases">
        <authorList>
            <person name="Bretaudeau A."/>
        </authorList>
    </citation>
    <scope>NUCLEOTIDE SEQUENCE</scope>
    <source>
        <strain evidence="1">Rice</strain>
        <tissue evidence="1">Whole body</tissue>
    </source>
</reference>
<gene>
    <name evidence="1" type="ORF">SFRICE_004483</name>
</gene>
<dbReference type="EMBL" id="ODYU01002616">
    <property type="protein sequence ID" value="SOQ40347.1"/>
    <property type="molecule type" value="Genomic_DNA"/>
</dbReference>
<proteinExistence type="predicted"/>